<name>A0A699SX87_TANCI</name>
<feature type="non-terminal residue" evidence="2">
    <location>
        <position position="1"/>
    </location>
</feature>
<feature type="region of interest" description="Disordered" evidence="1">
    <location>
        <begin position="1"/>
        <end position="22"/>
    </location>
</feature>
<evidence type="ECO:0000256" key="1">
    <source>
        <dbReference type="SAM" id="MobiDB-lite"/>
    </source>
</evidence>
<reference evidence="2" key="1">
    <citation type="journal article" date="2019" name="Sci. Rep.">
        <title>Draft genome of Tanacetum cinerariifolium, the natural source of mosquito coil.</title>
        <authorList>
            <person name="Yamashiro T."/>
            <person name="Shiraishi A."/>
            <person name="Satake H."/>
            <person name="Nakayama K."/>
        </authorList>
    </citation>
    <scope>NUCLEOTIDE SEQUENCE</scope>
</reference>
<sequence length="22" mass="2603">FEHSAFLQDREEYFGGVESPEE</sequence>
<protein>
    <submittedName>
        <fullName evidence="2">Uncharacterized protein</fullName>
    </submittedName>
</protein>
<dbReference type="AlphaFoldDB" id="A0A699SX87"/>
<evidence type="ECO:0000313" key="2">
    <source>
        <dbReference type="EMBL" id="GFD02672.1"/>
    </source>
</evidence>
<gene>
    <name evidence="2" type="ORF">Tci_874641</name>
</gene>
<dbReference type="EMBL" id="BKCJ011199581">
    <property type="protein sequence ID" value="GFD02672.1"/>
    <property type="molecule type" value="Genomic_DNA"/>
</dbReference>
<comment type="caution">
    <text evidence="2">The sequence shown here is derived from an EMBL/GenBank/DDBJ whole genome shotgun (WGS) entry which is preliminary data.</text>
</comment>
<feature type="compositionally biased region" description="Basic and acidic residues" evidence="1">
    <location>
        <begin position="1"/>
        <end position="13"/>
    </location>
</feature>
<organism evidence="2">
    <name type="scientific">Tanacetum cinerariifolium</name>
    <name type="common">Dalmatian daisy</name>
    <name type="synonym">Chrysanthemum cinerariifolium</name>
    <dbReference type="NCBI Taxonomy" id="118510"/>
    <lineage>
        <taxon>Eukaryota</taxon>
        <taxon>Viridiplantae</taxon>
        <taxon>Streptophyta</taxon>
        <taxon>Embryophyta</taxon>
        <taxon>Tracheophyta</taxon>
        <taxon>Spermatophyta</taxon>
        <taxon>Magnoliopsida</taxon>
        <taxon>eudicotyledons</taxon>
        <taxon>Gunneridae</taxon>
        <taxon>Pentapetalae</taxon>
        <taxon>asterids</taxon>
        <taxon>campanulids</taxon>
        <taxon>Asterales</taxon>
        <taxon>Asteraceae</taxon>
        <taxon>Asteroideae</taxon>
        <taxon>Anthemideae</taxon>
        <taxon>Anthemidinae</taxon>
        <taxon>Tanacetum</taxon>
    </lineage>
</organism>
<proteinExistence type="predicted"/>
<accession>A0A699SX87</accession>